<proteinExistence type="predicted"/>
<dbReference type="EMBL" id="VSWD01000011">
    <property type="protein sequence ID" value="KAK3088229.1"/>
    <property type="molecule type" value="Genomic_DNA"/>
</dbReference>
<evidence type="ECO:0000313" key="1">
    <source>
        <dbReference type="EMBL" id="KAK3088229.1"/>
    </source>
</evidence>
<organism evidence="1 2">
    <name type="scientific">Pinctada imbricata</name>
    <name type="common">Atlantic pearl-oyster</name>
    <name type="synonym">Pinctada martensii</name>
    <dbReference type="NCBI Taxonomy" id="66713"/>
    <lineage>
        <taxon>Eukaryota</taxon>
        <taxon>Metazoa</taxon>
        <taxon>Spiralia</taxon>
        <taxon>Lophotrochozoa</taxon>
        <taxon>Mollusca</taxon>
        <taxon>Bivalvia</taxon>
        <taxon>Autobranchia</taxon>
        <taxon>Pteriomorphia</taxon>
        <taxon>Pterioida</taxon>
        <taxon>Pterioidea</taxon>
        <taxon>Pteriidae</taxon>
        <taxon>Pinctada</taxon>
    </lineage>
</organism>
<dbReference type="Proteomes" id="UP001186944">
    <property type="component" value="Unassembled WGS sequence"/>
</dbReference>
<sequence length="489" mass="55680">MANPTPVLPEYVEDTMPPPSYEEVMGHQIQSSVKHDMPQEELPPLSYIDIMPRVMTLADMRRKIAPVCDSFSVIIQAANQWLLSNPKYGVWKCETVERKIKPDGSIDLDQMVYHESTYGFNVYIRGLRLWLIKKEESGPPQQLGLMNVVPRVKSVEIPHIGMPYGKRGAFRNGVPIFLSLNYPHFYGNMAMGMMRMFETFEGLEETIKRLNEDLEKYPIQGSVLNIESAVIKTGNGIQSGLHVDADSTVFAEEGKARRRYAHILRLFYLIGQPAHEQICLKEFVPDVTKQPTISIPGQFQDQDLCMTRIANWIPHQTGIRVVNIQSYDVRYSESWGEFRIDTDSCDDFDSGMTDRMYLRTIRVFYVISSRVSPPAPVGFLSSKTFLPVRTGRRSFETMAQTMYRIEAWLKVTGLPIFSVETVRFLLKESSASGADLSKSHYLCLKGVGLHFVTAIRVYFPYPYQEPHPSFLPAVPQYMSGKPSETCAIL</sequence>
<gene>
    <name evidence="1" type="ORF">FSP39_016398</name>
</gene>
<dbReference type="AlphaFoldDB" id="A0AA89BZB0"/>
<reference evidence="1" key="1">
    <citation type="submission" date="2019-08" db="EMBL/GenBank/DDBJ databases">
        <title>The improved chromosome-level genome for the pearl oyster Pinctada fucata martensii using PacBio sequencing and Hi-C.</title>
        <authorList>
            <person name="Zheng Z."/>
        </authorList>
    </citation>
    <scope>NUCLEOTIDE SEQUENCE</scope>
    <source>
        <strain evidence="1">ZZ-2019</strain>
        <tissue evidence="1">Adductor muscle</tissue>
    </source>
</reference>
<comment type="caution">
    <text evidence="1">The sequence shown here is derived from an EMBL/GenBank/DDBJ whole genome shotgun (WGS) entry which is preliminary data.</text>
</comment>
<evidence type="ECO:0000313" key="2">
    <source>
        <dbReference type="Proteomes" id="UP001186944"/>
    </source>
</evidence>
<accession>A0AA89BZB0</accession>
<protein>
    <submittedName>
        <fullName evidence="1">Uncharacterized protein</fullName>
    </submittedName>
</protein>
<keyword evidence="2" id="KW-1185">Reference proteome</keyword>
<name>A0AA89BZB0_PINIB</name>